<dbReference type="STRING" id="1125725.HMPREF1325_2171"/>
<keyword evidence="1 7" id="KW-0028">Amino-acid biosynthesis</keyword>
<evidence type="ECO:0000256" key="1">
    <source>
        <dbReference type="ARBA" id="ARBA00022605"/>
    </source>
</evidence>
<keyword evidence="4 7" id="KW-0418">Kinase</keyword>
<feature type="binding site" evidence="7">
    <location>
        <position position="99"/>
    </location>
    <ligand>
        <name>substrate</name>
    </ligand>
</feature>
<comment type="catalytic activity">
    <reaction evidence="7">
        <text>shikimate + ATP = 3-phosphoshikimate + ADP + H(+)</text>
        <dbReference type="Rhea" id="RHEA:13121"/>
        <dbReference type="ChEBI" id="CHEBI:15378"/>
        <dbReference type="ChEBI" id="CHEBI:30616"/>
        <dbReference type="ChEBI" id="CHEBI:36208"/>
        <dbReference type="ChEBI" id="CHEBI:145989"/>
        <dbReference type="ChEBI" id="CHEBI:456216"/>
        <dbReference type="EC" id="2.7.1.71"/>
    </reaction>
</comment>
<dbReference type="GO" id="GO:0009423">
    <property type="term" value="P:chorismate biosynthetic process"/>
    <property type="evidence" value="ECO:0007669"/>
    <property type="project" value="UniProtKB-UniRule"/>
</dbReference>
<evidence type="ECO:0000313" key="8">
    <source>
        <dbReference type="EMBL" id="ERF61432.1"/>
    </source>
</evidence>
<evidence type="ECO:0000256" key="7">
    <source>
        <dbReference type="HAMAP-Rule" id="MF_00109"/>
    </source>
</evidence>
<proteinExistence type="inferred from homology"/>
<dbReference type="HAMAP" id="MF_00109">
    <property type="entry name" value="Shikimate_kinase"/>
    <property type="match status" value="1"/>
</dbReference>
<dbReference type="EMBL" id="AUZJ01000013">
    <property type="protein sequence ID" value="ERF61432.1"/>
    <property type="molecule type" value="Genomic_DNA"/>
</dbReference>
<dbReference type="SUPFAM" id="SSF52540">
    <property type="entry name" value="P-loop containing nucleoside triphosphate hydrolases"/>
    <property type="match status" value="1"/>
</dbReference>
<reference evidence="10 11" key="1">
    <citation type="submission" date="2013-08" db="EMBL/GenBank/DDBJ databases">
        <authorList>
            <person name="Durkin A.S."/>
            <person name="Haft D.R."/>
            <person name="McCorrison J."/>
            <person name="Torralba M."/>
            <person name="Gillis M."/>
            <person name="Haft D.H."/>
            <person name="Methe B."/>
            <person name="Sutton G."/>
            <person name="Nelson K.E."/>
        </authorList>
    </citation>
    <scope>NUCLEOTIDE SEQUENCE [LARGE SCALE GENOMIC DNA]</scope>
    <source>
        <strain evidence="9 11">ATCC 35536</strain>
        <strain evidence="8 10">VPI DR56BR1116</strain>
    </source>
</reference>
<evidence type="ECO:0000256" key="5">
    <source>
        <dbReference type="ARBA" id="ARBA00022840"/>
    </source>
</evidence>
<comment type="caution">
    <text evidence="8">The sequence shown here is derived from an EMBL/GenBank/DDBJ whole genome shotgun (WGS) entry which is preliminary data.</text>
</comment>
<keyword evidence="7" id="KW-0963">Cytoplasm</keyword>
<comment type="function">
    <text evidence="7">Catalyzes the specific phosphorylation of the 3-hydroxyl group of shikimic acid using ATP as a cosubstrate.</text>
</comment>
<dbReference type="GO" id="GO:0004765">
    <property type="term" value="F:shikimate kinase activity"/>
    <property type="evidence" value="ECO:0007669"/>
    <property type="project" value="UniProtKB-UniRule"/>
</dbReference>
<keyword evidence="2 7" id="KW-0808">Transferase</keyword>
<keyword evidence="11" id="KW-1185">Reference proteome</keyword>
<evidence type="ECO:0000256" key="4">
    <source>
        <dbReference type="ARBA" id="ARBA00022777"/>
    </source>
</evidence>
<feature type="binding site" evidence="7">
    <location>
        <position position="172"/>
    </location>
    <ligand>
        <name>substrate</name>
    </ligand>
</feature>
<organism evidence="8 10">
    <name type="scientific">Treponema socranskii subsp. socranskii VPI DR56BR1116 = ATCC 35536</name>
    <dbReference type="NCBI Taxonomy" id="1125725"/>
    <lineage>
        <taxon>Bacteria</taxon>
        <taxon>Pseudomonadati</taxon>
        <taxon>Spirochaetota</taxon>
        <taxon>Spirochaetia</taxon>
        <taxon>Spirochaetales</taxon>
        <taxon>Treponemataceae</taxon>
        <taxon>Treponema</taxon>
    </lineage>
</organism>
<accession>U2LJE9</accession>
<dbReference type="EMBL" id="AVQI01000020">
    <property type="protein sequence ID" value="ERK04543.1"/>
    <property type="molecule type" value="Genomic_DNA"/>
</dbReference>
<feature type="binding site" evidence="7">
    <location>
        <begin position="28"/>
        <end position="33"/>
    </location>
    <ligand>
        <name>ATP</name>
        <dbReference type="ChEBI" id="CHEBI:30616"/>
    </ligand>
</feature>
<sequence length="205" mass="23193">MDFCNYKQYTDGMTTSPDPAYILFGIKHSGKTTQGRLLAKKLSFPFVDIDEIITKQTGFTPRQIYFDYGPEKFMSAEEKICRVLEKKCTGKKIVIATGGGICDNAPALMRLRDLGMFIFLEVSEEIAFDRILEKIKFNDDGSIANLPAYIARKEPKTEEEVRAVFHDVFTERTARYRSFVDTIVPLDAVSEEENFKTLCGALGIV</sequence>
<evidence type="ECO:0000256" key="6">
    <source>
        <dbReference type="ARBA" id="ARBA00023141"/>
    </source>
</evidence>
<dbReference type="InterPro" id="IPR027417">
    <property type="entry name" value="P-loop_NTPase"/>
</dbReference>
<dbReference type="Proteomes" id="UP000016646">
    <property type="component" value="Unassembled WGS sequence"/>
</dbReference>
<evidence type="ECO:0000256" key="2">
    <source>
        <dbReference type="ARBA" id="ARBA00022679"/>
    </source>
</evidence>
<dbReference type="GO" id="GO:0005524">
    <property type="term" value="F:ATP binding"/>
    <property type="evidence" value="ECO:0007669"/>
    <property type="project" value="UniProtKB-UniRule"/>
</dbReference>
<dbReference type="EC" id="2.7.1.71" evidence="7"/>
<keyword evidence="7" id="KW-0479">Metal-binding</keyword>
<dbReference type="PRINTS" id="PR01100">
    <property type="entry name" value="SHIKIMTKNASE"/>
</dbReference>
<dbReference type="PANTHER" id="PTHR21087">
    <property type="entry name" value="SHIKIMATE KINASE"/>
    <property type="match status" value="1"/>
</dbReference>
<dbReference type="PATRIC" id="fig|1125725.3.peg.616"/>
<protein>
    <recommendedName>
        <fullName evidence="7">Shikimate kinase</fullName>
        <shortName evidence="7">SK</shortName>
        <ecNumber evidence="7">2.7.1.71</ecNumber>
    </recommendedName>
</protein>
<dbReference type="Proteomes" id="UP000016412">
    <property type="component" value="Unassembled WGS sequence"/>
</dbReference>
<evidence type="ECO:0000313" key="9">
    <source>
        <dbReference type="EMBL" id="ERK04543.1"/>
    </source>
</evidence>
<evidence type="ECO:0000256" key="3">
    <source>
        <dbReference type="ARBA" id="ARBA00022741"/>
    </source>
</evidence>
<dbReference type="GO" id="GO:0009073">
    <property type="term" value="P:aromatic amino acid family biosynthetic process"/>
    <property type="evidence" value="ECO:0007669"/>
    <property type="project" value="UniProtKB-KW"/>
</dbReference>
<dbReference type="GO" id="GO:0005829">
    <property type="term" value="C:cytosol"/>
    <property type="evidence" value="ECO:0007669"/>
    <property type="project" value="TreeGrafter"/>
</dbReference>
<dbReference type="PANTHER" id="PTHR21087:SF16">
    <property type="entry name" value="SHIKIMATE KINASE 1, CHLOROPLASTIC"/>
    <property type="match status" value="1"/>
</dbReference>
<dbReference type="InterPro" id="IPR031322">
    <property type="entry name" value="Shikimate/glucono_kinase"/>
</dbReference>
<dbReference type="Gene3D" id="3.40.50.300">
    <property type="entry name" value="P-loop containing nucleotide triphosphate hydrolases"/>
    <property type="match status" value="1"/>
</dbReference>
<dbReference type="UniPathway" id="UPA00053">
    <property type="reaction ID" value="UER00088"/>
</dbReference>
<gene>
    <name evidence="7 8" type="primary">aroK</name>
    <name evidence="9" type="ORF">HMPREF0860_0785</name>
    <name evidence="8" type="ORF">HMPREF1325_2171</name>
</gene>
<comment type="pathway">
    <text evidence="7">Metabolic intermediate biosynthesis; chorismate biosynthesis; chorismate from D-erythrose 4-phosphate and phosphoenolpyruvate: step 5/7.</text>
</comment>
<dbReference type="GO" id="GO:0008652">
    <property type="term" value="P:amino acid biosynthetic process"/>
    <property type="evidence" value="ECO:0007669"/>
    <property type="project" value="UniProtKB-KW"/>
</dbReference>
<comment type="subunit">
    <text evidence="7">Monomer.</text>
</comment>
<comment type="cofactor">
    <cofactor evidence="7">
        <name>Mg(2+)</name>
        <dbReference type="ChEBI" id="CHEBI:18420"/>
    </cofactor>
    <text evidence="7">Binds 1 Mg(2+) ion per subunit.</text>
</comment>
<keyword evidence="3 7" id="KW-0547">Nucleotide-binding</keyword>
<comment type="caution">
    <text evidence="7">Lacks conserved residue(s) required for the propagation of feature annotation.</text>
</comment>
<feature type="binding site" evidence="7">
    <location>
        <position position="50"/>
    </location>
    <ligand>
        <name>substrate</name>
    </ligand>
</feature>
<evidence type="ECO:0000313" key="11">
    <source>
        <dbReference type="Proteomes" id="UP000016646"/>
    </source>
</evidence>
<dbReference type="Pfam" id="PF01202">
    <property type="entry name" value="SKI"/>
    <property type="match status" value="1"/>
</dbReference>
<comment type="similarity">
    <text evidence="7">Belongs to the shikimate kinase family.</text>
</comment>
<evidence type="ECO:0000313" key="10">
    <source>
        <dbReference type="Proteomes" id="UP000016412"/>
    </source>
</evidence>
<dbReference type="AlphaFoldDB" id="U2LJE9"/>
<keyword evidence="6 7" id="KW-0057">Aromatic amino acid biosynthesis</keyword>
<keyword evidence="5 7" id="KW-0067">ATP-binding</keyword>
<dbReference type="GO" id="GO:0000287">
    <property type="term" value="F:magnesium ion binding"/>
    <property type="evidence" value="ECO:0007669"/>
    <property type="project" value="UniProtKB-UniRule"/>
</dbReference>
<keyword evidence="7" id="KW-0460">Magnesium</keyword>
<comment type="subcellular location">
    <subcellularLocation>
        <location evidence="7">Cytoplasm</location>
    </subcellularLocation>
</comment>
<name>U2LJE9_TRESO</name>
<dbReference type="eggNOG" id="COG0703">
    <property type="taxonomic scope" value="Bacteria"/>
</dbReference>
<dbReference type="InterPro" id="IPR000623">
    <property type="entry name" value="Shikimate_kinase/TSH1"/>
</dbReference>
<dbReference type="OrthoDB" id="359948at2"/>
<feature type="binding site" evidence="7">
    <location>
        <position position="32"/>
    </location>
    <ligand>
        <name>Mg(2+)</name>
        <dbReference type="ChEBI" id="CHEBI:18420"/>
    </ligand>
</feature>